<evidence type="ECO:0000256" key="2">
    <source>
        <dbReference type="ARBA" id="ARBA00034247"/>
    </source>
</evidence>
<dbReference type="PROSITE" id="PS50885">
    <property type="entry name" value="HAMP"/>
    <property type="match status" value="1"/>
</dbReference>
<dbReference type="KEGG" id="sphi:TS85_22565"/>
<dbReference type="EC" id="2.7.7.65" evidence="1"/>
<protein>
    <recommendedName>
        <fullName evidence="1">diguanylate cyclase</fullName>
        <ecNumber evidence="1">2.7.7.65</ecNumber>
    </recommendedName>
</protein>
<feature type="domain" description="GGDEF" evidence="5">
    <location>
        <begin position="151"/>
        <end position="281"/>
    </location>
</feature>
<evidence type="ECO:0000259" key="5">
    <source>
        <dbReference type="PROSITE" id="PS50887"/>
    </source>
</evidence>
<dbReference type="Gene3D" id="3.30.70.270">
    <property type="match status" value="1"/>
</dbReference>
<name>A0A7U5BEV2_9SPHN</name>
<dbReference type="SUPFAM" id="SSF55073">
    <property type="entry name" value="Nucleotide cyclase"/>
    <property type="match status" value="1"/>
</dbReference>
<organism evidence="6 7">
    <name type="scientific">Sphingomonas hengshuiensis</name>
    <dbReference type="NCBI Taxonomy" id="1609977"/>
    <lineage>
        <taxon>Bacteria</taxon>
        <taxon>Pseudomonadati</taxon>
        <taxon>Pseudomonadota</taxon>
        <taxon>Alphaproteobacteria</taxon>
        <taxon>Sphingomonadales</taxon>
        <taxon>Sphingomonadaceae</taxon>
        <taxon>Sphingomonas</taxon>
    </lineage>
</organism>
<sequence length="289" mass="30627">MQFYLATSFLFPTSFRARLFALCFVATHVPLLSYIVWGAATGRIAAGEVILLLLATVIGAGIALAGMGALLRPVDAAAEALRTLESGGKVAPLPVARGDVVGTLLSGVNRAAGASEARASALDLAAHEDVLTGVRNRRGFLADIAAADAGGRGAIVLIDLDHFKLVNDRLGHDAGDRVLRGFAERLSGELRRRDLLARWGGEEFAMLFWDVTEEEAVRVLERVARTLIGDPIERIEGRAVTFSAGVARYRQGALDAALGEADEALYLAKHGGRNRVVAAAQARQSQYAG</sequence>
<keyword evidence="3" id="KW-1133">Transmembrane helix</keyword>
<dbReference type="PROSITE" id="PS50887">
    <property type="entry name" value="GGDEF"/>
    <property type="match status" value="1"/>
</dbReference>
<comment type="catalytic activity">
    <reaction evidence="2">
        <text>2 GTP = 3',3'-c-di-GMP + 2 diphosphate</text>
        <dbReference type="Rhea" id="RHEA:24898"/>
        <dbReference type="ChEBI" id="CHEBI:33019"/>
        <dbReference type="ChEBI" id="CHEBI:37565"/>
        <dbReference type="ChEBI" id="CHEBI:58805"/>
        <dbReference type="EC" id="2.7.7.65"/>
    </reaction>
</comment>
<dbReference type="InterPro" id="IPR029787">
    <property type="entry name" value="Nucleotide_cyclase"/>
</dbReference>
<dbReference type="NCBIfam" id="TIGR00254">
    <property type="entry name" value="GGDEF"/>
    <property type="match status" value="1"/>
</dbReference>
<proteinExistence type="predicted"/>
<reference evidence="6 7" key="2">
    <citation type="submission" date="2015-02" db="EMBL/GenBank/DDBJ databases">
        <title>The complete genome of Sphingomonas hengshuiensis sp. WHSC-8 isolated from soil of Hengshui Lake.</title>
        <authorList>
            <person name="Wei S."/>
            <person name="Guo J."/>
            <person name="Su C."/>
            <person name="Wu R."/>
            <person name="Zhang Z."/>
            <person name="Liang K."/>
            <person name="Li H."/>
            <person name="Wang T."/>
            <person name="Liu H."/>
            <person name="Zhang C."/>
            <person name="Li Z."/>
            <person name="Wang Q."/>
            <person name="Meng J."/>
        </authorList>
    </citation>
    <scope>NUCLEOTIDE SEQUENCE [LARGE SCALE GENOMIC DNA]</scope>
    <source>
        <strain evidence="6 7">WHSC-8</strain>
    </source>
</reference>
<feature type="transmembrane region" description="Helical" evidence="3">
    <location>
        <begin position="19"/>
        <end position="37"/>
    </location>
</feature>
<evidence type="ECO:0000313" key="7">
    <source>
        <dbReference type="Proteomes" id="UP000032300"/>
    </source>
</evidence>
<dbReference type="PANTHER" id="PTHR45138">
    <property type="entry name" value="REGULATORY COMPONENTS OF SENSORY TRANSDUCTION SYSTEM"/>
    <property type="match status" value="1"/>
</dbReference>
<evidence type="ECO:0000313" key="6">
    <source>
        <dbReference type="EMBL" id="AJP73987.1"/>
    </source>
</evidence>
<feature type="domain" description="HAMP" evidence="4">
    <location>
        <begin position="68"/>
        <end position="120"/>
    </location>
</feature>
<dbReference type="GO" id="GO:0007165">
    <property type="term" value="P:signal transduction"/>
    <property type="evidence" value="ECO:0007669"/>
    <property type="project" value="InterPro"/>
</dbReference>
<dbReference type="Pfam" id="PF00990">
    <property type="entry name" value="GGDEF"/>
    <property type="match status" value="1"/>
</dbReference>
<dbReference type="SMART" id="SM00267">
    <property type="entry name" value="GGDEF"/>
    <property type="match status" value="1"/>
</dbReference>
<dbReference type="PANTHER" id="PTHR45138:SF9">
    <property type="entry name" value="DIGUANYLATE CYCLASE DGCM-RELATED"/>
    <property type="match status" value="1"/>
</dbReference>
<dbReference type="GO" id="GO:0052621">
    <property type="term" value="F:diguanylate cyclase activity"/>
    <property type="evidence" value="ECO:0007669"/>
    <property type="project" value="UniProtKB-EC"/>
</dbReference>
<evidence type="ECO:0000259" key="4">
    <source>
        <dbReference type="PROSITE" id="PS50885"/>
    </source>
</evidence>
<evidence type="ECO:0000256" key="1">
    <source>
        <dbReference type="ARBA" id="ARBA00012528"/>
    </source>
</evidence>
<dbReference type="InterPro" id="IPR043128">
    <property type="entry name" value="Rev_trsase/Diguanyl_cyclase"/>
</dbReference>
<feature type="transmembrane region" description="Helical" evidence="3">
    <location>
        <begin position="49"/>
        <end position="71"/>
    </location>
</feature>
<keyword evidence="3" id="KW-0472">Membrane</keyword>
<dbReference type="GO" id="GO:0016020">
    <property type="term" value="C:membrane"/>
    <property type="evidence" value="ECO:0007669"/>
    <property type="project" value="InterPro"/>
</dbReference>
<dbReference type="InterPro" id="IPR003660">
    <property type="entry name" value="HAMP_dom"/>
</dbReference>
<dbReference type="FunFam" id="3.30.70.270:FF:000001">
    <property type="entry name" value="Diguanylate cyclase domain protein"/>
    <property type="match status" value="1"/>
</dbReference>
<keyword evidence="3" id="KW-0812">Transmembrane</keyword>
<keyword evidence="7" id="KW-1185">Reference proteome</keyword>
<dbReference type="InterPro" id="IPR050469">
    <property type="entry name" value="Diguanylate_Cyclase"/>
</dbReference>
<evidence type="ECO:0000256" key="3">
    <source>
        <dbReference type="SAM" id="Phobius"/>
    </source>
</evidence>
<dbReference type="EMBL" id="CP010836">
    <property type="protein sequence ID" value="AJP73987.1"/>
    <property type="molecule type" value="Genomic_DNA"/>
</dbReference>
<dbReference type="Proteomes" id="UP000032300">
    <property type="component" value="Chromosome"/>
</dbReference>
<dbReference type="RefSeq" id="WP_044335266.1">
    <property type="nucleotide sequence ID" value="NZ_CP010836.1"/>
</dbReference>
<dbReference type="InterPro" id="IPR000160">
    <property type="entry name" value="GGDEF_dom"/>
</dbReference>
<reference evidence="6 7" key="1">
    <citation type="journal article" date="2015" name="Int. J. Syst. Evol. Microbiol.">
        <title>Sphingomonas hengshuiensis sp. nov., isolated from lake wetland.</title>
        <authorList>
            <person name="Wei S."/>
            <person name="Wang T."/>
            <person name="Liu H."/>
            <person name="Zhang C."/>
            <person name="Guo J."/>
            <person name="Wang Q."/>
            <person name="Liang K."/>
            <person name="Zhang Z."/>
        </authorList>
    </citation>
    <scope>NUCLEOTIDE SEQUENCE [LARGE SCALE GENOMIC DNA]</scope>
    <source>
        <strain evidence="6 7">WHSC-8</strain>
    </source>
</reference>
<accession>A0A7U5BEV2</accession>
<dbReference type="CDD" id="cd01949">
    <property type="entry name" value="GGDEF"/>
    <property type="match status" value="1"/>
</dbReference>
<dbReference type="OrthoDB" id="384661at2"/>
<dbReference type="AlphaFoldDB" id="A0A7U5BEV2"/>
<gene>
    <name evidence="6" type="ORF">TS85_22565</name>
</gene>